<dbReference type="STRING" id="879819.A0A0J0XE42"/>
<evidence type="ECO:0000313" key="2">
    <source>
        <dbReference type="EMBL" id="KLT39347.1"/>
    </source>
</evidence>
<protein>
    <submittedName>
        <fullName evidence="2">Uncharacterized protein</fullName>
    </submittedName>
</protein>
<dbReference type="OrthoDB" id="2595509at2759"/>
<dbReference type="EMBL" id="KQ087262">
    <property type="protein sequence ID" value="KLT39347.1"/>
    <property type="molecule type" value="Genomic_DNA"/>
</dbReference>
<accession>A0A0J0XE42</accession>
<keyword evidence="3" id="KW-1185">Reference proteome</keyword>
<dbReference type="AlphaFoldDB" id="A0A0J0XE42"/>
<feature type="compositionally biased region" description="Acidic residues" evidence="1">
    <location>
        <begin position="89"/>
        <end position="104"/>
    </location>
</feature>
<feature type="region of interest" description="Disordered" evidence="1">
    <location>
        <begin position="86"/>
        <end position="143"/>
    </location>
</feature>
<reference evidence="2 3" key="1">
    <citation type="submission" date="2015-03" db="EMBL/GenBank/DDBJ databases">
        <title>Genomics and transcriptomics of the oil-accumulating basidiomycete yeast T. oleaginosus allow insights into substrate utilization and the diverse evolutionary trajectories of mating systems in fungi.</title>
        <authorList>
            <consortium name="DOE Joint Genome Institute"/>
            <person name="Kourist R."/>
            <person name="Kracht O."/>
            <person name="Bracharz F."/>
            <person name="Lipzen A."/>
            <person name="Nolan M."/>
            <person name="Ohm R."/>
            <person name="Grigoriev I."/>
            <person name="Sun S."/>
            <person name="Heitman J."/>
            <person name="Bruck T."/>
            <person name="Nowrousian M."/>
        </authorList>
    </citation>
    <scope>NUCLEOTIDE SEQUENCE [LARGE SCALE GENOMIC DNA]</scope>
    <source>
        <strain evidence="2 3">IBC0246</strain>
    </source>
</reference>
<gene>
    <name evidence="2" type="ORF">CC85DRAFT_198398</name>
</gene>
<organism evidence="2 3">
    <name type="scientific">Cutaneotrichosporon oleaginosum</name>
    <dbReference type="NCBI Taxonomy" id="879819"/>
    <lineage>
        <taxon>Eukaryota</taxon>
        <taxon>Fungi</taxon>
        <taxon>Dikarya</taxon>
        <taxon>Basidiomycota</taxon>
        <taxon>Agaricomycotina</taxon>
        <taxon>Tremellomycetes</taxon>
        <taxon>Trichosporonales</taxon>
        <taxon>Trichosporonaceae</taxon>
        <taxon>Cutaneotrichosporon</taxon>
    </lineage>
</organism>
<evidence type="ECO:0000313" key="3">
    <source>
        <dbReference type="Proteomes" id="UP000053611"/>
    </source>
</evidence>
<sequence length="143" mass="16062">MSNLRQLTPFSHMAHRDCCQRTIHPPSSIPSTMSHGVRRIQGRFTTSASSEAYQRQLLAPVKRWRRGWVQPAGLPEGSTYKVCKWQRVDEDDEMDPETDTEDEHTEAPTAAVTPARLTETPAPDRLDKVATPLDKGTPKPKEG</sequence>
<dbReference type="Proteomes" id="UP000053611">
    <property type="component" value="Unassembled WGS sequence"/>
</dbReference>
<name>A0A0J0XE42_9TREE</name>
<evidence type="ECO:0000256" key="1">
    <source>
        <dbReference type="SAM" id="MobiDB-lite"/>
    </source>
</evidence>
<proteinExistence type="predicted"/>